<dbReference type="AlphaFoldDB" id="A0A512JKQ8"/>
<protein>
    <submittedName>
        <fullName evidence="3">Membrane protein</fullName>
    </submittedName>
</protein>
<feature type="transmembrane region" description="Helical" evidence="2">
    <location>
        <begin position="45"/>
        <end position="66"/>
    </location>
</feature>
<feature type="compositionally biased region" description="Low complexity" evidence="1">
    <location>
        <begin position="1"/>
        <end position="21"/>
    </location>
</feature>
<comment type="caution">
    <text evidence="3">The sequence shown here is derived from an EMBL/GenBank/DDBJ whole genome shotgun (WGS) entry which is preliminary data.</text>
</comment>
<keyword evidence="2" id="KW-1133">Transmembrane helix</keyword>
<accession>A0A512JKQ8</accession>
<evidence type="ECO:0000256" key="1">
    <source>
        <dbReference type="SAM" id="MobiDB-lite"/>
    </source>
</evidence>
<reference evidence="3 4" key="1">
    <citation type="submission" date="2019-07" db="EMBL/GenBank/DDBJ databases">
        <title>Whole genome shotgun sequence of Methylobacterium gnaphalii NBRC 107716.</title>
        <authorList>
            <person name="Hosoyama A."/>
            <person name="Uohara A."/>
            <person name="Ohji S."/>
            <person name="Ichikawa N."/>
        </authorList>
    </citation>
    <scope>NUCLEOTIDE SEQUENCE [LARGE SCALE GENOMIC DNA]</scope>
    <source>
        <strain evidence="3 4">NBRC 107716</strain>
    </source>
</reference>
<feature type="region of interest" description="Disordered" evidence="1">
    <location>
        <begin position="1"/>
        <end position="27"/>
    </location>
</feature>
<proteinExistence type="predicted"/>
<evidence type="ECO:0000313" key="3">
    <source>
        <dbReference type="EMBL" id="GEP10546.1"/>
    </source>
</evidence>
<evidence type="ECO:0000313" key="4">
    <source>
        <dbReference type="Proteomes" id="UP000321750"/>
    </source>
</evidence>
<dbReference type="RefSeq" id="WP_147046822.1">
    <property type="nucleotide sequence ID" value="NZ_BJZV01000012.1"/>
</dbReference>
<dbReference type="Proteomes" id="UP000321750">
    <property type="component" value="Unassembled WGS sequence"/>
</dbReference>
<evidence type="ECO:0000256" key="2">
    <source>
        <dbReference type="SAM" id="Phobius"/>
    </source>
</evidence>
<sequence>MSVTQAAGTAATSKRAAAANTPDPRLDRVTTNSVVQTLVRERTSFGWLLTILMLTVYFGFIGLIAFDKQLLATNFSGATSLDLFMGFGVIVFAFILTGIYVTRANSRFDRRSAEF</sequence>
<keyword evidence="4" id="KW-1185">Reference proteome</keyword>
<keyword evidence="2" id="KW-0812">Transmembrane</keyword>
<dbReference type="GO" id="GO:0005886">
    <property type="term" value="C:plasma membrane"/>
    <property type="evidence" value="ECO:0007669"/>
    <property type="project" value="TreeGrafter"/>
</dbReference>
<keyword evidence="2" id="KW-0472">Membrane</keyword>
<organism evidence="3 4">
    <name type="scientific">Methylobacterium gnaphalii</name>
    <dbReference type="NCBI Taxonomy" id="1010610"/>
    <lineage>
        <taxon>Bacteria</taxon>
        <taxon>Pseudomonadati</taxon>
        <taxon>Pseudomonadota</taxon>
        <taxon>Alphaproteobacteria</taxon>
        <taxon>Hyphomicrobiales</taxon>
        <taxon>Methylobacteriaceae</taxon>
        <taxon>Methylobacterium</taxon>
    </lineage>
</organism>
<dbReference type="PANTHER" id="PTHR38598:SF1">
    <property type="entry name" value="INNER MEMBRANE PROTEIN YJCH"/>
    <property type="match status" value="1"/>
</dbReference>
<dbReference type="PANTHER" id="PTHR38598">
    <property type="entry name" value="INNER MEMBRANE PROTEIN YJCH"/>
    <property type="match status" value="1"/>
</dbReference>
<dbReference type="EMBL" id="BJZV01000012">
    <property type="protein sequence ID" value="GEP10546.1"/>
    <property type="molecule type" value="Genomic_DNA"/>
</dbReference>
<gene>
    <name evidence="3" type="ORF">MGN01_23910</name>
</gene>
<dbReference type="OrthoDB" id="5297034at2"/>
<dbReference type="InterPro" id="IPR052959">
    <property type="entry name" value="Inner_membrane_assoc"/>
</dbReference>
<name>A0A512JKQ8_9HYPH</name>
<dbReference type="InterPro" id="IPR007436">
    <property type="entry name" value="DUF485"/>
</dbReference>
<feature type="transmembrane region" description="Helical" evidence="2">
    <location>
        <begin position="78"/>
        <end position="101"/>
    </location>
</feature>
<dbReference type="Pfam" id="PF04341">
    <property type="entry name" value="DUF485"/>
    <property type="match status" value="1"/>
</dbReference>